<dbReference type="GeneID" id="105157007"/>
<evidence type="ECO:0000313" key="2">
    <source>
        <dbReference type="Proteomes" id="UP000504604"/>
    </source>
</evidence>
<feature type="compositionally biased region" description="Basic residues" evidence="1">
    <location>
        <begin position="217"/>
        <end position="232"/>
    </location>
</feature>
<accession>A0A6I9SQX3</accession>
<dbReference type="InParanoid" id="A0A6I9SQX3"/>
<dbReference type="PANTHER" id="PTHR35986:SF1">
    <property type="entry name" value="OS10G0430800 PROTEIN"/>
    <property type="match status" value="1"/>
</dbReference>
<keyword evidence="2" id="KW-1185">Reference proteome</keyword>
<dbReference type="OrthoDB" id="1899410at2759"/>
<feature type="region of interest" description="Disordered" evidence="1">
    <location>
        <begin position="198"/>
        <end position="239"/>
    </location>
</feature>
<proteinExistence type="predicted"/>
<dbReference type="KEGG" id="sind:105157007"/>
<feature type="region of interest" description="Disordered" evidence="1">
    <location>
        <begin position="152"/>
        <end position="175"/>
    </location>
</feature>
<organism evidence="2 3">
    <name type="scientific">Sesamum indicum</name>
    <name type="common">Oriental sesame</name>
    <name type="synonym">Sesamum orientale</name>
    <dbReference type="NCBI Taxonomy" id="4182"/>
    <lineage>
        <taxon>Eukaryota</taxon>
        <taxon>Viridiplantae</taxon>
        <taxon>Streptophyta</taxon>
        <taxon>Embryophyta</taxon>
        <taxon>Tracheophyta</taxon>
        <taxon>Spermatophyta</taxon>
        <taxon>Magnoliopsida</taxon>
        <taxon>eudicotyledons</taxon>
        <taxon>Gunneridae</taxon>
        <taxon>Pentapetalae</taxon>
        <taxon>asterids</taxon>
        <taxon>lamiids</taxon>
        <taxon>Lamiales</taxon>
        <taxon>Pedaliaceae</taxon>
        <taxon>Sesamum</taxon>
    </lineage>
</organism>
<dbReference type="AlphaFoldDB" id="A0A6I9SQX3"/>
<gene>
    <name evidence="3" type="primary">LOC105157007</name>
</gene>
<protein>
    <submittedName>
        <fullName evidence="3">Uncharacterized protein LOC105157007</fullName>
    </submittedName>
</protein>
<dbReference type="FunCoup" id="A0A6I9SQX3">
    <property type="interactions" value="1741"/>
</dbReference>
<reference evidence="3" key="1">
    <citation type="submission" date="2025-08" db="UniProtKB">
        <authorList>
            <consortium name="RefSeq"/>
        </authorList>
    </citation>
    <scope>IDENTIFICATION</scope>
</reference>
<feature type="compositionally biased region" description="Basic and acidic residues" evidence="1">
    <location>
        <begin position="157"/>
        <end position="175"/>
    </location>
</feature>
<dbReference type="PANTHER" id="PTHR35986">
    <property type="entry name" value="EXPRESSED PROTEIN"/>
    <property type="match status" value="1"/>
</dbReference>
<dbReference type="Gramene" id="SIN_1016361.t">
    <property type="protein sequence ID" value="SIN_1016361.t"/>
    <property type="gene ID" value="SIN_1016361"/>
</dbReference>
<evidence type="ECO:0000313" key="3">
    <source>
        <dbReference type="RefSeq" id="XP_011071599.1"/>
    </source>
</evidence>
<evidence type="ECO:0000256" key="1">
    <source>
        <dbReference type="SAM" id="MobiDB-lite"/>
    </source>
</evidence>
<dbReference type="Proteomes" id="UP000504604">
    <property type="component" value="Linkage group LG3"/>
</dbReference>
<name>A0A6I9SQX3_SESIN</name>
<sequence>MGEALFDLEHVLRSKKEQLTLEEANVLLQWRAQAMRDFTVGFGGGSIVTWLATQRLRYLLRLNITLGAAAACGFWRVGRSVESSVEHILSLEGTRIQRELANIMLMKYHNDPWVMQRLSKHFYSEEVYDDSSVDRPTLRWRFRNFFGDPVTRSESTSYRDETDSQNNDVKKTTTEPKHVNVDTAWDIMENPFDLIFGQPGDVETVPHADTPSVSSLRQRRRERRARRRHRRHHQDESDV</sequence>
<dbReference type="RefSeq" id="XP_011071599.1">
    <property type="nucleotide sequence ID" value="XM_011073297.2"/>
</dbReference>